<dbReference type="InterPro" id="IPR004401">
    <property type="entry name" value="YbaB/EbfC"/>
</dbReference>
<dbReference type="Gene3D" id="3.30.1310.10">
    <property type="entry name" value="Nucleoid-associated protein YbaB-like domain"/>
    <property type="match status" value="1"/>
</dbReference>
<reference evidence="2 3" key="1">
    <citation type="submission" date="2019-10" db="EMBL/GenBank/DDBJ databases">
        <title>Nocardia macrotermitis sp. nov. and Nocardia aurantia sp. nov., isolated from the gut of fungus growing-termite Macrotermes natalensis.</title>
        <authorList>
            <person name="Benndorf R."/>
            <person name="Schwitalla J."/>
            <person name="Martin K."/>
            <person name="De Beer W."/>
            <person name="Kaster A.-K."/>
            <person name="Vollmers J."/>
            <person name="Poulsen M."/>
            <person name="Beemelmanns C."/>
        </authorList>
    </citation>
    <scope>NUCLEOTIDE SEQUENCE [LARGE SCALE GENOMIC DNA]</scope>
    <source>
        <strain evidence="2 3">RB20</strain>
    </source>
</reference>
<dbReference type="Proteomes" id="UP000438448">
    <property type="component" value="Unassembled WGS sequence"/>
</dbReference>
<dbReference type="EMBL" id="WEGK01000007">
    <property type="protein sequence ID" value="MQY20696.1"/>
    <property type="molecule type" value="Genomic_DNA"/>
</dbReference>
<dbReference type="InterPro" id="IPR036894">
    <property type="entry name" value="YbaB-like_sf"/>
</dbReference>
<evidence type="ECO:0000256" key="1">
    <source>
        <dbReference type="SAM" id="MobiDB-lite"/>
    </source>
</evidence>
<dbReference type="Pfam" id="PF02575">
    <property type="entry name" value="YbaB_DNA_bd"/>
    <property type="match status" value="1"/>
</dbReference>
<organism evidence="2 3">
    <name type="scientific">Nocardia macrotermitis</name>
    <dbReference type="NCBI Taxonomy" id="2585198"/>
    <lineage>
        <taxon>Bacteria</taxon>
        <taxon>Bacillati</taxon>
        <taxon>Actinomycetota</taxon>
        <taxon>Actinomycetes</taxon>
        <taxon>Mycobacteriales</taxon>
        <taxon>Nocardiaceae</taxon>
        <taxon>Nocardia</taxon>
    </lineage>
</organism>
<gene>
    <name evidence="2" type="ORF">NRB20_38040</name>
</gene>
<proteinExistence type="predicted"/>
<sequence length="141" mass="15646">MRGWAEDLEQKAERYQDLHARMTGLSATASSELVSVSVDSDGVPTDLRLTDRARGADPATISAELMACMRRAQVSLRQQVTELVHDAVGEDTAGEHIIGGYVRRFPGETDTETLDHAAPLDNSPRPDDEDDEFYQRKSWLT</sequence>
<dbReference type="AlphaFoldDB" id="A0A7K0D4M8"/>
<protein>
    <recommendedName>
        <fullName evidence="4">YbaB/EbfC DNA-binding family protein</fullName>
    </recommendedName>
</protein>
<evidence type="ECO:0000313" key="3">
    <source>
        <dbReference type="Proteomes" id="UP000438448"/>
    </source>
</evidence>
<comment type="caution">
    <text evidence="2">The sequence shown here is derived from an EMBL/GenBank/DDBJ whole genome shotgun (WGS) entry which is preliminary data.</text>
</comment>
<dbReference type="GO" id="GO:0003677">
    <property type="term" value="F:DNA binding"/>
    <property type="evidence" value="ECO:0007669"/>
    <property type="project" value="InterPro"/>
</dbReference>
<evidence type="ECO:0000313" key="2">
    <source>
        <dbReference type="EMBL" id="MQY20696.1"/>
    </source>
</evidence>
<accession>A0A7K0D4M8</accession>
<name>A0A7K0D4M8_9NOCA</name>
<keyword evidence="3" id="KW-1185">Reference proteome</keyword>
<feature type="region of interest" description="Disordered" evidence="1">
    <location>
        <begin position="112"/>
        <end position="141"/>
    </location>
</feature>
<evidence type="ECO:0008006" key="4">
    <source>
        <dbReference type="Google" id="ProtNLM"/>
    </source>
</evidence>